<name>A0A081BM56_9BACT</name>
<dbReference type="NCBIfam" id="TIGR04517">
    <property type="entry name" value="rSAM_PoyD"/>
    <property type="match status" value="1"/>
</dbReference>
<proteinExistence type="predicted"/>
<reference evidence="1" key="1">
    <citation type="journal article" date="2015" name="PeerJ">
        <title>First genomic representation of candidate bacterial phylum KSB3 points to enhanced environmental sensing as a trigger of wastewater bulking.</title>
        <authorList>
            <person name="Sekiguchi Y."/>
            <person name="Ohashi A."/>
            <person name="Parks D.H."/>
            <person name="Yamauchi T."/>
            <person name="Tyson G.W."/>
            <person name="Hugenholtz P."/>
        </authorList>
    </citation>
    <scope>NUCLEOTIDE SEQUENCE [LARGE SCALE GENOMIC DNA]</scope>
</reference>
<evidence type="ECO:0000313" key="1">
    <source>
        <dbReference type="EMBL" id="GAK51472.1"/>
    </source>
</evidence>
<evidence type="ECO:0000313" key="2">
    <source>
        <dbReference type="Proteomes" id="UP000030700"/>
    </source>
</evidence>
<organism evidence="1">
    <name type="scientific">Candidatus Moduliflexus flocculans</name>
    <dbReference type="NCBI Taxonomy" id="1499966"/>
    <lineage>
        <taxon>Bacteria</taxon>
        <taxon>Candidatus Moduliflexota</taxon>
        <taxon>Candidatus Moduliflexia</taxon>
        <taxon>Candidatus Moduliflexales</taxon>
        <taxon>Candidatus Moduliflexaceae</taxon>
    </lineage>
</organism>
<dbReference type="EMBL" id="DF820457">
    <property type="protein sequence ID" value="GAK51472.1"/>
    <property type="molecule type" value="Genomic_DNA"/>
</dbReference>
<gene>
    <name evidence="1" type="ORF">U14_02716</name>
</gene>
<keyword evidence="2" id="KW-1185">Reference proteome</keyword>
<dbReference type="HOGENOM" id="CLU_044204_0_0_0"/>
<dbReference type="InterPro" id="IPR030950">
    <property type="entry name" value="rSAM_PoyD"/>
</dbReference>
<dbReference type="GO" id="GO:0051536">
    <property type="term" value="F:iron-sulfur cluster binding"/>
    <property type="evidence" value="ECO:0007669"/>
    <property type="project" value="InterPro"/>
</dbReference>
<dbReference type="Proteomes" id="UP000030700">
    <property type="component" value="Unassembled WGS sequence"/>
</dbReference>
<dbReference type="InterPro" id="IPR007197">
    <property type="entry name" value="rSAM"/>
</dbReference>
<protein>
    <submittedName>
        <fullName evidence="1">Predicted Fe-S-cluster redox enzyme</fullName>
    </submittedName>
</protein>
<sequence length="521" mass="60087">MSNHQQAASNIPESTENCEDFHARLLRQFSADEMSLIVQLKRLFEWAQGDPAFEKQLTSGNMSPATVERLQRIGITFNLDEVAILWKYPEAAQRFVLNCQARHEEALPEEIMQKIAEYPLFVLWGRYLSAKNRLFRNYMGNIAEKVIRIPANPKFDAWRLRRIAATKSELGYFSYMLDHPILAFELGDGCSVGCWFCAFATHKLTQNFDYTEHRDFFRQVTYACVDLFGRYETSLALLYYGTEPHDNPHYLDFVKDYTEITGFPVCTSTAVPTDPVWMRELIAFYRQSNSPWPRLSVLSKAMLHQIHDLYSPEELRDVELLMQIKHGPRQKVSGGRILKEEAGLREREQGHYLDEIVPQGSIACVSGFLINMVRRTIQIVSPCYTSQKWPYGYRVFDEATFADAEDFHRVMQALIDRNMPENPPKDMLMQFRDDFIYRPTESGFELASPNQIHHFRNAALHKPLGNLLAEGTHSYDELYDIMTKQHGCNPMIVVVALKNLFDNGFLNEVNAHSGVSSTSEC</sequence>
<dbReference type="STRING" id="1499966.U14_02716"/>
<dbReference type="GO" id="GO:0003824">
    <property type="term" value="F:catalytic activity"/>
    <property type="evidence" value="ECO:0007669"/>
    <property type="project" value="InterPro"/>
</dbReference>
<dbReference type="SFLD" id="SFLDS00029">
    <property type="entry name" value="Radical_SAM"/>
    <property type="match status" value="1"/>
</dbReference>
<accession>A0A081BM56</accession>
<dbReference type="SUPFAM" id="SSF102114">
    <property type="entry name" value="Radical SAM enzymes"/>
    <property type="match status" value="1"/>
</dbReference>
<dbReference type="AlphaFoldDB" id="A0A081BM56"/>
<dbReference type="InterPro" id="IPR058240">
    <property type="entry name" value="rSAM_sf"/>
</dbReference>